<feature type="compositionally biased region" description="Basic and acidic residues" evidence="1">
    <location>
        <begin position="483"/>
        <end position="547"/>
    </location>
</feature>
<evidence type="ECO:0000313" key="3">
    <source>
        <dbReference type="Proteomes" id="UP001174936"/>
    </source>
</evidence>
<protein>
    <submittedName>
        <fullName evidence="2">Uncharacterized protein</fullName>
    </submittedName>
</protein>
<feature type="region of interest" description="Disordered" evidence="1">
    <location>
        <begin position="483"/>
        <end position="565"/>
    </location>
</feature>
<feature type="compositionally biased region" description="Polar residues" evidence="1">
    <location>
        <begin position="267"/>
        <end position="288"/>
    </location>
</feature>
<comment type="caution">
    <text evidence="2">The sequence shown here is derived from an EMBL/GenBank/DDBJ whole genome shotgun (WGS) entry which is preliminary data.</text>
</comment>
<keyword evidence="3" id="KW-1185">Reference proteome</keyword>
<evidence type="ECO:0000256" key="1">
    <source>
        <dbReference type="SAM" id="MobiDB-lite"/>
    </source>
</evidence>
<name>A0AA40CX62_9PEZI</name>
<feature type="region of interest" description="Disordered" evidence="1">
    <location>
        <begin position="390"/>
        <end position="413"/>
    </location>
</feature>
<evidence type="ECO:0000313" key="2">
    <source>
        <dbReference type="EMBL" id="KAK0652448.1"/>
    </source>
</evidence>
<dbReference type="EMBL" id="JAULSV010000002">
    <property type="protein sequence ID" value="KAK0652448.1"/>
    <property type="molecule type" value="Genomic_DNA"/>
</dbReference>
<feature type="compositionally biased region" description="Pro residues" evidence="1">
    <location>
        <begin position="320"/>
        <end position="339"/>
    </location>
</feature>
<sequence>MAEIVGLISAIAAIAGASVKIARAVSSACDDFGAATSSVKAIADDTRFVTTILRQIHSRISTGQTYLNDEALTLSLFLNTLQLADGFTVEELKEEILDSISKTKHTKSNFLNAEKIDQAAAKAYEGGEDDEKCEVNSSMDPSDEDPCLTVGENTSQTTLADFQLQTLSQSEFDVIRTISDDTFMKIAAHITLQRTVTTFALVAINEPPEETAIPMKAPNMKAAESFIPTSASNLSEPPRSEEALKPASPVGVAATERTDGKPEDTESVFTATSGTFSRETSPDRNTTGAAGDKPETTPKEGARSDDRKRGRNSLTKREPPPPIPPPPPNVVKLNPPNPTPATQAPPGQAPPGAPGANVAPPVYHGMPPGYGQAPPNHGYYPGYNPFTPYPFQPPHGYQALPPAPTRPDPEKEQMRLQLEAVKRAQAKVEEDERFREREMRIRRDAEESFHSRMEAMRRAQEEAIAEIERAKLEAERTAREKLEQELRAQERRRNEIEEARRQGEREVREEFEAERRAEREWREAEQAKEEQRRKEIEESWRKAEAAKKRSFGARLLGRADSSGSK</sequence>
<accession>A0AA40CX62</accession>
<feature type="region of interest" description="Disordered" evidence="1">
    <location>
        <begin position="230"/>
        <end position="377"/>
    </location>
</feature>
<feature type="compositionally biased region" description="Basic and acidic residues" evidence="1">
    <location>
        <begin position="292"/>
        <end position="308"/>
    </location>
</feature>
<organism evidence="2 3">
    <name type="scientific">Cercophora newfieldiana</name>
    <dbReference type="NCBI Taxonomy" id="92897"/>
    <lineage>
        <taxon>Eukaryota</taxon>
        <taxon>Fungi</taxon>
        <taxon>Dikarya</taxon>
        <taxon>Ascomycota</taxon>
        <taxon>Pezizomycotina</taxon>
        <taxon>Sordariomycetes</taxon>
        <taxon>Sordariomycetidae</taxon>
        <taxon>Sordariales</taxon>
        <taxon>Lasiosphaeriaceae</taxon>
        <taxon>Cercophora</taxon>
    </lineage>
</organism>
<proteinExistence type="predicted"/>
<gene>
    <name evidence="2" type="ORF">B0T16DRAFT_454814</name>
</gene>
<dbReference type="AlphaFoldDB" id="A0AA40CX62"/>
<reference evidence="2" key="1">
    <citation type="submission" date="2023-06" db="EMBL/GenBank/DDBJ databases">
        <title>Genome-scale phylogeny and comparative genomics of the fungal order Sordariales.</title>
        <authorList>
            <consortium name="Lawrence Berkeley National Laboratory"/>
            <person name="Hensen N."/>
            <person name="Bonometti L."/>
            <person name="Westerberg I."/>
            <person name="Brannstrom I.O."/>
            <person name="Guillou S."/>
            <person name="Cros-Aarteil S."/>
            <person name="Calhoun S."/>
            <person name="Haridas S."/>
            <person name="Kuo A."/>
            <person name="Mondo S."/>
            <person name="Pangilinan J."/>
            <person name="Riley R."/>
            <person name="Labutti K."/>
            <person name="Andreopoulos B."/>
            <person name="Lipzen A."/>
            <person name="Chen C."/>
            <person name="Yanf M."/>
            <person name="Daum C."/>
            <person name="Ng V."/>
            <person name="Clum A."/>
            <person name="Steindorff A."/>
            <person name="Ohm R."/>
            <person name="Martin F."/>
            <person name="Silar P."/>
            <person name="Natvig D."/>
            <person name="Lalanne C."/>
            <person name="Gautier V."/>
            <person name="Ament-Velasquez S.L."/>
            <person name="Kruys A."/>
            <person name="Hutchinson M.I."/>
            <person name="Powell A.J."/>
            <person name="Barry K."/>
            <person name="Miller A.N."/>
            <person name="Grigoriev I.V."/>
            <person name="Debuchy R."/>
            <person name="Gladieux P."/>
            <person name="Thoren M.H."/>
            <person name="Johannesson H."/>
        </authorList>
    </citation>
    <scope>NUCLEOTIDE SEQUENCE</scope>
    <source>
        <strain evidence="2">SMH2532-1</strain>
    </source>
</reference>
<dbReference type="Proteomes" id="UP001174936">
    <property type="component" value="Unassembled WGS sequence"/>
</dbReference>